<reference evidence="2" key="1">
    <citation type="journal article" date="2020" name="New Phytol.">
        <title>Comparative genomics reveals dynamic genome evolution in host specialist ectomycorrhizal fungi.</title>
        <authorList>
            <person name="Lofgren L.A."/>
            <person name="Nguyen N.H."/>
            <person name="Vilgalys R."/>
            <person name="Ruytinx J."/>
            <person name="Liao H.L."/>
            <person name="Branco S."/>
            <person name="Kuo A."/>
            <person name="LaButti K."/>
            <person name="Lipzen A."/>
            <person name="Andreopoulos W."/>
            <person name="Pangilinan J."/>
            <person name="Riley R."/>
            <person name="Hundley H."/>
            <person name="Na H."/>
            <person name="Barry K."/>
            <person name="Grigoriev I.V."/>
            <person name="Stajich J.E."/>
            <person name="Kennedy P.G."/>
        </authorList>
    </citation>
    <scope>NUCLEOTIDE SEQUENCE</scope>
    <source>
        <strain evidence="2">DOB743</strain>
    </source>
</reference>
<evidence type="ECO:0000256" key="1">
    <source>
        <dbReference type="SAM" id="MobiDB-lite"/>
    </source>
</evidence>
<proteinExistence type="predicted"/>
<dbReference type="AlphaFoldDB" id="A0A9P7A3N4"/>
<gene>
    <name evidence="2" type="ORF">EV702DRAFT_1042307</name>
</gene>
<dbReference type="OrthoDB" id="2648847at2759"/>
<dbReference type="EMBL" id="JABBWD010000006">
    <property type="protein sequence ID" value="KAG1781167.1"/>
    <property type="molecule type" value="Genomic_DNA"/>
</dbReference>
<name>A0A9P7A3N4_9AGAM</name>
<dbReference type="Proteomes" id="UP000714275">
    <property type="component" value="Unassembled WGS sequence"/>
</dbReference>
<keyword evidence="3" id="KW-1185">Reference proteome</keyword>
<comment type="caution">
    <text evidence="2">The sequence shown here is derived from an EMBL/GenBank/DDBJ whole genome shotgun (WGS) entry which is preliminary data.</text>
</comment>
<accession>A0A9P7A3N4</accession>
<sequence length="451" mass="50801">MNTLYQEKSILKAYFPVKKSQRGWTMGPCVNILKRFEKMPSKKWTTLEQEKFLLSFMPEFCEHAASKQYGDFYDCDSAQWFVRWPEHEEEHDLSPDEVKALAEVIRTRRVQIITWYRWQKNPAHLGHSKGSRGTLKFDTVLAGGVELKGTRAPQKMDIYSHEFYMEKVKHAADEVIKQENITNKGPKLNKCREITQQMYKEESEAVKAKIDKKYCKAKAKFTSQCQCLKSAKGPKINENTKLKAIQELGPVLDRVLKYLGHMTGGWKFTILMGGRDPMTGEASVSNKAITLVNLKMVHNSITYTKISMLLFESTLPKELENDESGDEQSSSDSDNDKDSPFENMYRMTPKVDLLTAADASASVPALTDASAGPPPLVEVPYISANASAYLGSTSEPNYNLPLTNEWPYDPTLDLIIMGTADFGAFDPNAFSVIVTNPNFDPTSVKVVLKGD</sequence>
<evidence type="ECO:0000313" key="2">
    <source>
        <dbReference type="EMBL" id="KAG1781167.1"/>
    </source>
</evidence>
<evidence type="ECO:0000313" key="3">
    <source>
        <dbReference type="Proteomes" id="UP000714275"/>
    </source>
</evidence>
<organism evidence="2 3">
    <name type="scientific">Suillus placidus</name>
    <dbReference type="NCBI Taxonomy" id="48579"/>
    <lineage>
        <taxon>Eukaryota</taxon>
        <taxon>Fungi</taxon>
        <taxon>Dikarya</taxon>
        <taxon>Basidiomycota</taxon>
        <taxon>Agaricomycotina</taxon>
        <taxon>Agaricomycetes</taxon>
        <taxon>Agaricomycetidae</taxon>
        <taxon>Boletales</taxon>
        <taxon>Suillineae</taxon>
        <taxon>Suillaceae</taxon>
        <taxon>Suillus</taxon>
    </lineage>
</organism>
<protein>
    <submittedName>
        <fullName evidence="2">Uncharacterized protein</fullName>
    </submittedName>
</protein>
<feature type="region of interest" description="Disordered" evidence="1">
    <location>
        <begin position="318"/>
        <end position="342"/>
    </location>
</feature>